<dbReference type="EMBL" id="JAUTDP010000004">
    <property type="protein sequence ID" value="KAK3400175.1"/>
    <property type="molecule type" value="Genomic_DNA"/>
</dbReference>
<accession>A0AAE0PHQ1</accession>
<reference evidence="2" key="1">
    <citation type="journal article" date="2023" name="Mol. Phylogenet. Evol.">
        <title>Genome-scale phylogeny and comparative genomics of the fungal order Sordariales.</title>
        <authorList>
            <person name="Hensen N."/>
            <person name="Bonometti L."/>
            <person name="Westerberg I."/>
            <person name="Brannstrom I.O."/>
            <person name="Guillou S."/>
            <person name="Cros-Aarteil S."/>
            <person name="Calhoun S."/>
            <person name="Haridas S."/>
            <person name="Kuo A."/>
            <person name="Mondo S."/>
            <person name="Pangilinan J."/>
            <person name="Riley R."/>
            <person name="LaButti K."/>
            <person name="Andreopoulos B."/>
            <person name="Lipzen A."/>
            <person name="Chen C."/>
            <person name="Yan M."/>
            <person name="Daum C."/>
            <person name="Ng V."/>
            <person name="Clum A."/>
            <person name="Steindorff A."/>
            <person name="Ohm R.A."/>
            <person name="Martin F."/>
            <person name="Silar P."/>
            <person name="Natvig D.O."/>
            <person name="Lalanne C."/>
            <person name="Gautier V."/>
            <person name="Ament-Velasquez S.L."/>
            <person name="Kruys A."/>
            <person name="Hutchinson M.I."/>
            <person name="Powell A.J."/>
            <person name="Barry K."/>
            <person name="Miller A.N."/>
            <person name="Grigoriev I.V."/>
            <person name="Debuchy R."/>
            <person name="Gladieux P."/>
            <person name="Hiltunen Thoren M."/>
            <person name="Johannesson H."/>
        </authorList>
    </citation>
    <scope>NUCLEOTIDE SEQUENCE</scope>
    <source>
        <strain evidence="2">FGSC 1904</strain>
    </source>
</reference>
<keyword evidence="3" id="KW-1185">Reference proteome</keyword>
<gene>
    <name evidence="2" type="ORF">B0T20DRAFT_478021</name>
</gene>
<evidence type="ECO:0000313" key="2">
    <source>
        <dbReference type="EMBL" id="KAK3400175.1"/>
    </source>
</evidence>
<feature type="compositionally biased region" description="Low complexity" evidence="1">
    <location>
        <begin position="317"/>
        <end position="327"/>
    </location>
</feature>
<protein>
    <submittedName>
        <fullName evidence="2">Uncharacterized protein</fullName>
    </submittedName>
</protein>
<feature type="region of interest" description="Disordered" evidence="1">
    <location>
        <begin position="1"/>
        <end position="67"/>
    </location>
</feature>
<organism evidence="2 3">
    <name type="scientific">Sordaria brevicollis</name>
    <dbReference type="NCBI Taxonomy" id="83679"/>
    <lineage>
        <taxon>Eukaryota</taxon>
        <taxon>Fungi</taxon>
        <taxon>Dikarya</taxon>
        <taxon>Ascomycota</taxon>
        <taxon>Pezizomycotina</taxon>
        <taxon>Sordariomycetes</taxon>
        <taxon>Sordariomycetidae</taxon>
        <taxon>Sordariales</taxon>
        <taxon>Sordariaceae</taxon>
        <taxon>Sordaria</taxon>
    </lineage>
</organism>
<reference evidence="2" key="2">
    <citation type="submission" date="2023-07" db="EMBL/GenBank/DDBJ databases">
        <authorList>
            <consortium name="Lawrence Berkeley National Laboratory"/>
            <person name="Haridas S."/>
            <person name="Hensen N."/>
            <person name="Bonometti L."/>
            <person name="Westerberg I."/>
            <person name="Brannstrom I.O."/>
            <person name="Guillou S."/>
            <person name="Cros-Aarteil S."/>
            <person name="Calhoun S."/>
            <person name="Kuo A."/>
            <person name="Mondo S."/>
            <person name="Pangilinan J."/>
            <person name="Riley R."/>
            <person name="LaButti K."/>
            <person name="Andreopoulos B."/>
            <person name="Lipzen A."/>
            <person name="Chen C."/>
            <person name="Yanf M."/>
            <person name="Daum C."/>
            <person name="Ng V."/>
            <person name="Clum A."/>
            <person name="Steindorff A."/>
            <person name="Ohm R."/>
            <person name="Martin F."/>
            <person name="Silar P."/>
            <person name="Natvig D."/>
            <person name="Lalanne C."/>
            <person name="Gautier V."/>
            <person name="Ament-velasquez S.L."/>
            <person name="Kruys A."/>
            <person name="Hutchinson M.I."/>
            <person name="Powell A.J."/>
            <person name="Barry K."/>
            <person name="Miller A.N."/>
            <person name="Grigoriev I.V."/>
            <person name="Debuchy R."/>
            <person name="Gladieux P."/>
            <person name="Thoren M.H."/>
            <person name="Johannesson H."/>
        </authorList>
    </citation>
    <scope>NUCLEOTIDE SEQUENCE</scope>
    <source>
        <strain evidence="2">FGSC 1904</strain>
    </source>
</reference>
<feature type="compositionally biased region" description="Basic and acidic residues" evidence="1">
    <location>
        <begin position="268"/>
        <end position="286"/>
    </location>
</feature>
<name>A0AAE0PHQ1_SORBR</name>
<evidence type="ECO:0000256" key="1">
    <source>
        <dbReference type="SAM" id="MobiDB-lite"/>
    </source>
</evidence>
<dbReference type="AlphaFoldDB" id="A0AAE0PHQ1"/>
<dbReference type="Proteomes" id="UP001281003">
    <property type="component" value="Unassembled WGS sequence"/>
</dbReference>
<sequence length="387" mass="42188">MSFSWPPPWNQNGDRRRSSLPSLGGTVLDGSLSRAPSTSGALARSPKGNSPRGVYGLDPPRPPKEGYEWVWYPEGYWAEREFRPIEFAASSSRSPEIKVWKWRKRSAKNESLSGSLENDASTSSPKTNPPVQQSPVSNTTSPSSPLSPFRTEEAHIQALQSPGVQLLTGPNILTSTSLVESEWLSPKHSLQTPRSSDPPPPAEARPETPADSRERLGFLSKRAISAMAVLQKTKEKAKKYSGSGPACERRSDPMTDSSKASSVVHTRGNSEDQGRKQTPDKEESRRASRLSYIRFPRRAWSERRSFHSTSGSTPAVAESVTPASSNSSVSALRSAFSVIPPVRTASQYPGGEAIRIHTPPLKEDTADGRPRGYFFNVIAAHAIATPT</sequence>
<feature type="compositionally biased region" description="Polar residues" evidence="1">
    <location>
        <begin position="109"/>
        <end position="133"/>
    </location>
</feature>
<feature type="region of interest" description="Disordered" evidence="1">
    <location>
        <begin position="88"/>
        <end position="216"/>
    </location>
</feature>
<evidence type="ECO:0000313" key="3">
    <source>
        <dbReference type="Proteomes" id="UP001281003"/>
    </source>
</evidence>
<proteinExistence type="predicted"/>
<feature type="region of interest" description="Disordered" evidence="1">
    <location>
        <begin position="303"/>
        <end position="327"/>
    </location>
</feature>
<feature type="compositionally biased region" description="Basic and acidic residues" evidence="1">
    <location>
        <begin position="204"/>
        <end position="216"/>
    </location>
</feature>
<feature type="region of interest" description="Disordered" evidence="1">
    <location>
        <begin position="230"/>
        <end position="290"/>
    </location>
</feature>
<feature type="compositionally biased region" description="Polar residues" evidence="1">
    <location>
        <begin position="254"/>
        <end position="264"/>
    </location>
</feature>
<feature type="compositionally biased region" description="Low complexity" evidence="1">
    <location>
        <begin position="134"/>
        <end position="148"/>
    </location>
</feature>
<comment type="caution">
    <text evidence="2">The sequence shown here is derived from an EMBL/GenBank/DDBJ whole genome shotgun (WGS) entry which is preliminary data.</text>
</comment>